<evidence type="ECO:0000313" key="10">
    <source>
        <dbReference type="Proteomes" id="UP000612282"/>
    </source>
</evidence>
<gene>
    <name evidence="9" type="ORF">Aco03nite_048490</name>
</gene>
<dbReference type="PROSITE" id="PS01063">
    <property type="entry name" value="SIGMA70_ECF"/>
    <property type="match status" value="1"/>
</dbReference>
<dbReference type="InterPro" id="IPR039425">
    <property type="entry name" value="RNA_pol_sigma-70-like"/>
</dbReference>
<evidence type="ECO:0000259" key="8">
    <source>
        <dbReference type="Pfam" id="PF08281"/>
    </source>
</evidence>
<dbReference type="CDD" id="cd06171">
    <property type="entry name" value="Sigma70_r4"/>
    <property type="match status" value="1"/>
</dbReference>
<evidence type="ECO:0000259" key="7">
    <source>
        <dbReference type="Pfam" id="PF04542"/>
    </source>
</evidence>
<dbReference type="Pfam" id="PF08281">
    <property type="entry name" value="Sigma70_r4_2"/>
    <property type="match status" value="1"/>
</dbReference>
<keyword evidence="5 6" id="KW-0804">Transcription</keyword>
<dbReference type="Gene3D" id="1.10.1740.10">
    <property type="match status" value="1"/>
</dbReference>
<reference evidence="9 10" key="1">
    <citation type="submission" date="2021-01" db="EMBL/GenBank/DDBJ databases">
        <title>Whole genome shotgun sequence of Actinoplanes couchii NBRC 106145.</title>
        <authorList>
            <person name="Komaki H."/>
            <person name="Tamura T."/>
        </authorList>
    </citation>
    <scope>NUCLEOTIDE SEQUENCE [LARGE SCALE GENOMIC DNA]</scope>
    <source>
        <strain evidence="9 10">NBRC 106145</strain>
    </source>
</reference>
<dbReference type="PANTHER" id="PTHR43133:SF52">
    <property type="entry name" value="ECF RNA POLYMERASE SIGMA FACTOR SIGL"/>
    <property type="match status" value="1"/>
</dbReference>
<evidence type="ECO:0000256" key="4">
    <source>
        <dbReference type="ARBA" id="ARBA00023125"/>
    </source>
</evidence>
<dbReference type="InterPro" id="IPR013325">
    <property type="entry name" value="RNA_pol_sigma_r2"/>
</dbReference>
<dbReference type="InterPro" id="IPR013249">
    <property type="entry name" value="RNA_pol_sigma70_r4_t2"/>
</dbReference>
<keyword evidence="2 6" id="KW-0805">Transcription regulation</keyword>
<dbReference type="InterPro" id="IPR014284">
    <property type="entry name" value="RNA_pol_sigma-70_dom"/>
</dbReference>
<evidence type="ECO:0000256" key="1">
    <source>
        <dbReference type="ARBA" id="ARBA00010641"/>
    </source>
</evidence>
<feature type="domain" description="RNA polymerase sigma-70 region 2" evidence="7">
    <location>
        <begin position="13"/>
        <end position="79"/>
    </location>
</feature>
<dbReference type="Proteomes" id="UP000612282">
    <property type="component" value="Unassembled WGS sequence"/>
</dbReference>
<accession>A0ABQ3XDH2</accession>
<dbReference type="SUPFAM" id="SSF88946">
    <property type="entry name" value="Sigma2 domain of RNA polymerase sigma factors"/>
    <property type="match status" value="1"/>
</dbReference>
<comment type="caution">
    <text evidence="9">The sequence shown here is derived from an EMBL/GenBank/DDBJ whole genome shotgun (WGS) entry which is preliminary data.</text>
</comment>
<sequence length="166" mass="18889">MMIDHGFTHEIHHRHGTALLRFARTLTLGDAHAAEDIVQETLVRAWRHADRLGTAPAQLRPWLFTVVRRLAIDGHRAKQARPAEIDEEEMLTRPVPDGTDHTLDRQVVRDALRTLESEYREVLVHRYLLDHSVEETAAELSIPTGTVKSRSSKALRTLRATLTTAR</sequence>
<dbReference type="EMBL" id="BOMG01000057">
    <property type="protein sequence ID" value="GID56445.1"/>
    <property type="molecule type" value="Genomic_DNA"/>
</dbReference>
<dbReference type="InterPro" id="IPR036388">
    <property type="entry name" value="WH-like_DNA-bd_sf"/>
</dbReference>
<proteinExistence type="inferred from homology"/>
<feature type="domain" description="RNA polymerase sigma factor 70 region 4 type 2" evidence="8">
    <location>
        <begin position="106"/>
        <end position="158"/>
    </location>
</feature>
<dbReference type="InterPro" id="IPR000838">
    <property type="entry name" value="RNA_pol_sigma70_ECF_CS"/>
</dbReference>
<evidence type="ECO:0000256" key="2">
    <source>
        <dbReference type="ARBA" id="ARBA00023015"/>
    </source>
</evidence>
<organism evidence="9 10">
    <name type="scientific">Actinoplanes couchii</name>
    <dbReference type="NCBI Taxonomy" id="403638"/>
    <lineage>
        <taxon>Bacteria</taxon>
        <taxon>Bacillati</taxon>
        <taxon>Actinomycetota</taxon>
        <taxon>Actinomycetes</taxon>
        <taxon>Micromonosporales</taxon>
        <taxon>Micromonosporaceae</taxon>
        <taxon>Actinoplanes</taxon>
    </lineage>
</organism>
<keyword evidence="3 6" id="KW-0731">Sigma factor</keyword>
<keyword evidence="4 6" id="KW-0238">DNA-binding</keyword>
<dbReference type="RefSeq" id="WP_203798090.1">
    <property type="nucleotide sequence ID" value="NZ_BAAAQE010000034.1"/>
</dbReference>
<dbReference type="InterPro" id="IPR007627">
    <property type="entry name" value="RNA_pol_sigma70_r2"/>
</dbReference>
<name>A0ABQ3XDH2_9ACTN</name>
<dbReference type="Gene3D" id="1.10.10.10">
    <property type="entry name" value="Winged helix-like DNA-binding domain superfamily/Winged helix DNA-binding domain"/>
    <property type="match status" value="1"/>
</dbReference>
<dbReference type="NCBIfam" id="TIGR02937">
    <property type="entry name" value="sigma70-ECF"/>
    <property type="match status" value="1"/>
</dbReference>
<dbReference type="InterPro" id="IPR013324">
    <property type="entry name" value="RNA_pol_sigma_r3/r4-like"/>
</dbReference>
<evidence type="ECO:0000256" key="3">
    <source>
        <dbReference type="ARBA" id="ARBA00023082"/>
    </source>
</evidence>
<keyword evidence="10" id="KW-1185">Reference proteome</keyword>
<evidence type="ECO:0000256" key="5">
    <source>
        <dbReference type="ARBA" id="ARBA00023163"/>
    </source>
</evidence>
<dbReference type="SUPFAM" id="SSF88659">
    <property type="entry name" value="Sigma3 and sigma4 domains of RNA polymerase sigma factors"/>
    <property type="match status" value="1"/>
</dbReference>
<evidence type="ECO:0000313" key="9">
    <source>
        <dbReference type="EMBL" id="GID56445.1"/>
    </source>
</evidence>
<dbReference type="PANTHER" id="PTHR43133">
    <property type="entry name" value="RNA POLYMERASE ECF-TYPE SIGMA FACTO"/>
    <property type="match status" value="1"/>
</dbReference>
<protein>
    <recommendedName>
        <fullName evidence="6">RNA polymerase sigma factor</fullName>
    </recommendedName>
</protein>
<comment type="similarity">
    <text evidence="1 6">Belongs to the sigma-70 factor family. ECF subfamily.</text>
</comment>
<evidence type="ECO:0000256" key="6">
    <source>
        <dbReference type="RuleBase" id="RU000716"/>
    </source>
</evidence>
<dbReference type="Pfam" id="PF04542">
    <property type="entry name" value="Sigma70_r2"/>
    <property type="match status" value="1"/>
</dbReference>